<dbReference type="STRING" id="400727.A0A2T7PVW5"/>
<dbReference type="InterPro" id="IPR001497">
    <property type="entry name" value="MethylDNA_cys_MeTrfase_AS"/>
</dbReference>
<dbReference type="PROSITE" id="PS50097">
    <property type="entry name" value="BTB"/>
    <property type="match status" value="1"/>
</dbReference>
<gene>
    <name evidence="3" type="ORF">C0Q70_00172</name>
</gene>
<evidence type="ECO:0000313" key="3">
    <source>
        <dbReference type="EMBL" id="PVD37576.1"/>
    </source>
</evidence>
<proteinExistence type="predicted"/>
<evidence type="ECO:0000256" key="1">
    <source>
        <dbReference type="SAM" id="MobiDB-lite"/>
    </source>
</evidence>
<dbReference type="EMBL" id="PZQS01000001">
    <property type="protein sequence ID" value="PVD37576.1"/>
    <property type="molecule type" value="Genomic_DNA"/>
</dbReference>
<organism evidence="3 4">
    <name type="scientific">Pomacea canaliculata</name>
    <name type="common">Golden apple snail</name>
    <dbReference type="NCBI Taxonomy" id="400727"/>
    <lineage>
        <taxon>Eukaryota</taxon>
        <taxon>Metazoa</taxon>
        <taxon>Spiralia</taxon>
        <taxon>Lophotrochozoa</taxon>
        <taxon>Mollusca</taxon>
        <taxon>Gastropoda</taxon>
        <taxon>Caenogastropoda</taxon>
        <taxon>Architaenioglossa</taxon>
        <taxon>Ampullarioidea</taxon>
        <taxon>Ampullariidae</taxon>
        <taxon>Pomacea</taxon>
    </lineage>
</organism>
<dbReference type="OrthoDB" id="684045at2759"/>
<dbReference type="GO" id="GO:0003908">
    <property type="term" value="F:methylated-DNA-[protein]-cysteine S-methyltransferase activity"/>
    <property type="evidence" value="ECO:0007669"/>
    <property type="project" value="InterPro"/>
</dbReference>
<dbReference type="Gene3D" id="3.30.710.10">
    <property type="entry name" value="Potassium Channel Kv1.1, Chain A"/>
    <property type="match status" value="2"/>
</dbReference>
<accession>A0A2T7PVW5</accession>
<evidence type="ECO:0000313" key="4">
    <source>
        <dbReference type="Proteomes" id="UP000245119"/>
    </source>
</evidence>
<protein>
    <recommendedName>
        <fullName evidence="2">BTB domain-containing protein</fullName>
    </recommendedName>
</protein>
<feature type="domain" description="BTB" evidence="2">
    <location>
        <begin position="641"/>
        <end position="703"/>
    </location>
</feature>
<dbReference type="PANTHER" id="PTHR24413">
    <property type="entry name" value="SPECKLE-TYPE POZ PROTEIN"/>
    <property type="match status" value="1"/>
</dbReference>
<dbReference type="SUPFAM" id="SSF54695">
    <property type="entry name" value="POZ domain"/>
    <property type="match status" value="2"/>
</dbReference>
<dbReference type="Pfam" id="PF00651">
    <property type="entry name" value="BTB"/>
    <property type="match status" value="1"/>
</dbReference>
<dbReference type="CDD" id="cd14733">
    <property type="entry name" value="BACK"/>
    <property type="match status" value="1"/>
</dbReference>
<name>A0A2T7PVW5_POMCA</name>
<dbReference type="InterPro" id="IPR037189">
    <property type="entry name" value="HBS1-like_N_sf"/>
</dbReference>
<feature type="compositionally biased region" description="Basic and acidic residues" evidence="1">
    <location>
        <begin position="394"/>
        <end position="409"/>
    </location>
</feature>
<evidence type="ECO:0000259" key="2">
    <source>
        <dbReference type="PROSITE" id="PS50097"/>
    </source>
</evidence>
<sequence>MAFEESVYYGVWKIVECVSLAGVVETTGIEGTEFRLDENGDVTWRVSEDAEPMLFFSCETYEITPETGSGSSRDSALLKFIGTYAGHVIEFKAEVTDDLMLLTYEKCCMLQCQKISSNEPTGDLPYTYVSALEQGFFSDLSIKAESGKEFLVHSVILRMSLPEMDWLSNPPPLTGLPEEVLQTMLHYLYCECLPPGLTETTAKACVKTLGKVQGFAQFSHLCETFLKNTMLKQQIQTLISEMHNCFDRIIELFSGRANLNNPESPISTEANIWNNPAKLCYTVRQGLKEAAIASAKLLLLCDLFSKRKCELSRQERHEIMKQAKSRMPVFLKQLHKFLVVLKQHSQTLTAHQRYDFASYLVPEIEVILDTVSRFAVETKVALEQVISSSNAEQSHNEHSDRHEKGEKSKRGNIGEVLGRTLKNALHMRELKKLKKFHDKTTASFVELMNRKEDFSIMTEGDKVRAISKYLEQLIDELPVTVLRLEELIGALEQKVPWTEWKYLFKMATSKISWGLSKVQSNRASLQPLIDEVCDIVRSDQFSAAVATLGLRNIAAENSQEGGACSDGGRAGKSRMYPLNPVESLCVSPFPKDSKMAGRALDLFRKREGSDMVFEIVSTGEGGDIVIDHTGDKPVTTVEEGVIEVDHIPCHRVIVASRCDWFRRALLSGMRESIDKKIVVHDIQPHVFRLFLEALYSGQLDTSSLTTEHLVDMMTLCDRYEMDSLKISCEHALKHHVDEDTALYLLSLADQLGCTSLQDYVLIYIANHPQLVHSDVYEDLPDKLKEDVEDAIAWKGLESERCREPSRGMDVTPSSVSSMSELEDLVGNIEVADRTQPAQELSSSVSSEDLQLMGNEELLHSCLAALRDVVGDAVPEEELVRVALAADYDVNRAVNFFFLSS</sequence>
<keyword evidence="4" id="KW-1185">Reference proteome</keyword>
<dbReference type="GO" id="GO:0006281">
    <property type="term" value="P:DNA repair"/>
    <property type="evidence" value="ECO:0007669"/>
    <property type="project" value="InterPro"/>
</dbReference>
<reference evidence="3 4" key="1">
    <citation type="submission" date="2018-04" db="EMBL/GenBank/DDBJ databases">
        <title>The genome of golden apple snail Pomacea canaliculata provides insight into stress tolerance and invasive adaptation.</title>
        <authorList>
            <person name="Liu C."/>
            <person name="Liu B."/>
            <person name="Ren Y."/>
            <person name="Zhang Y."/>
            <person name="Wang H."/>
            <person name="Li S."/>
            <person name="Jiang F."/>
            <person name="Yin L."/>
            <person name="Zhang G."/>
            <person name="Qian W."/>
            <person name="Fan W."/>
        </authorList>
    </citation>
    <scope>NUCLEOTIDE SEQUENCE [LARGE SCALE GENOMIC DNA]</scope>
    <source>
        <strain evidence="3">SZHN2017</strain>
        <tissue evidence="3">Muscle</tissue>
    </source>
</reference>
<dbReference type="InterPro" id="IPR000210">
    <property type="entry name" value="BTB/POZ_dom"/>
</dbReference>
<dbReference type="PROSITE" id="PS00374">
    <property type="entry name" value="MGMT"/>
    <property type="match status" value="1"/>
</dbReference>
<dbReference type="SUPFAM" id="SSF109732">
    <property type="entry name" value="HBS1-like domain"/>
    <property type="match status" value="1"/>
</dbReference>
<dbReference type="SMART" id="SM00225">
    <property type="entry name" value="BTB"/>
    <property type="match status" value="2"/>
</dbReference>
<comment type="caution">
    <text evidence="3">The sequence shown here is derived from an EMBL/GenBank/DDBJ whole genome shotgun (WGS) entry which is preliminary data.</text>
</comment>
<dbReference type="CDD" id="cd18186">
    <property type="entry name" value="BTB_POZ_ZBTB_KLHL-like"/>
    <property type="match status" value="2"/>
</dbReference>
<dbReference type="Gene3D" id="1.10.8.10">
    <property type="entry name" value="DNA helicase RuvA subunit, C-terminal domain"/>
    <property type="match status" value="1"/>
</dbReference>
<dbReference type="AlphaFoldDB" id="A0A2T7PVW5"/>
<feature type="region of interest" description="Disordered" evidence="1">
    <location>
        <begin position="387"/>
        <end position="413"/>
    </location>
</feature>
<dbReference type="Proteomes" id="UP000245119">
    <property type="component" value="Linkage Group LG1"/>
</dbReference>
<dbReference type="InterPro" id="IPR011333">
    <property type="entry name" value="SKP1/BTB/POZ_sf"/>
</dbReference>